<protein>
    <submittedName>
        <fullName evidence="1">DUF2442 domain-containing protein</fullName>
    </submittedName>
</protein>
<dbReference type="Pfam" id="PF10387">
    <property type="entry name" value="DUF2442"/>
    <property type="match status" value="1"/>
</dbReference>
<dbReference type="Proteomes" id="UP000217141">
    <property type="component" value="Chromosome I"/>
</dbReference>
<name>A0A249MSH7_SPHXE</name>
<dbReference type="InterPro" id="IPR018841">
    <property type="entry name" value="DUF2442"/>
</dbReference>
<reference evidence="1 2" key="1">
    <citation type="submission" date="2017-08" db="EMBL/GenBank/DDBJ databases">
        <title>Whole Genome Sequence of Sphingobium hydrophobicum C1: Insights into Adaption to the Electronic-waste Contaminated Sediment.</title>
        <authorList>
            <person name="Song D."/>
            <person name="Chen X."/>
            <person name="Xu M."/>
        </authorList>
    </citation>
    <scope>NUCLEOTIDE SEQUENCE [LARGE SCALE GENOMIC DNA]</scope>
    <source>
        <strain evidence="1 2">C1</strain>
    </source>
</reference>
<dbReference type="KEGG" id="shyd:CJD35_07195"/>
<sequence length="117" mass="12667">MGELTQAQFQEAVRRGEHDLAIKPRARAARYDRDSGHVVIDLVSGATFSFPATLAQGLEQASAEQLGKIEIAGAGFGLHWEELDADLTVEGLLAGRFGSARYMAQRFGSDWDSEAAE</sequence>
<dbReference type="RefSeq" id="WP_017183543.1">
    <property type="nucleotide sequence ID" value="NZ_CP022745.1"/>
</dbReference>
<dbReference type="AlphaFoldDB" id="A0A249MSH7"/>
<evidence type="ECO:0000313" key="1">
    <source>
        <dbReference type="EMBL" id="ASY44252.1"/>
    </source>
</evidence>
<dbReference type="EMBL" id="CP022745">
    <property type="protein sequence ID" value="ASY44252.1"/>
    <property type="molecule type" value="Genomic_DNA"/>
</dbReference>
<evidence type="ECO:0000313" key="2">
    <source>
        <dbReference type="Proteomes" id="UP000217141"/>
    </source>
</evidence>
<dbReference type="Gene3D" id="3.30.2020.40">
    <property type="entry name" value="Uncharacterised protein PF10387, DUF2442"/>
    <property type="match status" value="1"/>
</dbReference>
<proteinExistence type="predicted"/>
<gene>
    <name evidence="1" type="ORF">CJD35_07195</name>
</gene>
<accession>A0A249MSH7</accession>
<organism evidence="1 2">
    <name type="scientific">Sphingobium xenophagum</name>
    <dbReference type="NCBI Taxonomy" id="121428"/>
    <lineage>
        <taxon>Bacteria</taxon>
        <taxon>Pseudomonadati</taxon>
        <taxon>Pseudomonadota</taxon>
        <taxon>Alphaproteobacteria</taxon>
        <taxon>Sphingomonadales</taxon>
        <taxon>Sphingomonadaceae</taxon>
        <taxon>Sphingobium</taxon>
    </lineage>
</organism>